<dbReference type="SUPFAM" id="SSF53633">
    <property type="entry name" value="Carbamate kinase-like"/>
    <property type="match status" value="1"/>
</dbReference>
<dbReference type="InterPro" id="IPR036393">
    <property type="entry name" value="AceGlu_kinase-like_sf"/>
</dbReference>
<evidence type="ECO:0000259" key="1">
    <source>
        <dbReference type="Pfam" id="PF00696"/>
    </source>
</evidence>
<dbReference type="Pfam" id="PF00696">
    <property type="entry name" value="AA_kinase"/>
    <property type="match status" value="1"/>
</dbReference>
<name>A0ABP9Q2F9_9PSEU</name>
<sequence length="259" mass="27482">MLKDVPSALMRQTLLDRELVRPIDRPVIRMLPWLNVVALGGRSIIDRGAEALGPLVEELRTLVTAGEHKMLILTGPGVRARHVLGVGLDLGLPTGALAALASTEAEQNGHLVAALLAEHGVSYLPHSMVARQLAVHLAASPAVVSNGYPPYGLYEFPPQLGKIPPHQADVGAFLLADAFGAARTIFVKDVDGVLVDGRPVDRASTAELAGRELPIDPLVLPLMSRAKHVKRVQVINGRKPGNLTKALNDEPVGTVVEAS</sequence>
<gene>
    <name evidence="2" type="ORF">GCM10023321_29990</name>
</gene>
<proteinExistence type="predicted"/>
<dbReference type="Gene3D" id="3.40.1160.10">
    <property type="entry name" value="Acetylglutamate kinase-like"/>
    <property type="match status" value="1"/>
</dbReference>
<dbReference type="Proteomes" id="UP001428817">
    <property type="component" value="Unassembled WGS sequence"/>
</dbReference>
<keyword evidence="3" id="KW-1185">Reference proteome</keyword>
<evidence type="ECO:0000313" key="3">
    <source>
        <dbReference type="Proteomes" id="UP001428817"/>
    </source>
</evidence>
<organism evidence="2 3">
    <name type="scientific">Pseudonocardia eucalypti</name>
    <dbReference type="NCBI Taxonomy" id="648755"/>
    <lineage>
        <taxon>Bacteria</taxon>
        <taxon>Bacillati</taxon>
        <taxon>Actinomycetota</taxon>
        <taxon>Actinomycetes</taxon>
        <taxon>Pseudonocardiales</taxon>
        <taxon>Pseudonocardiaceae</taxon>
        <taxon>Pseudonocardia</taxon>
    </lineage>
</organism>
<dbReference type="RefSeq" id="WP_185064039.1">
    <property type="nucleotide sequence ID" value="NZ_BAABJP010000010.1"/>
</dbReference>
<dbReference type="InterPro" id="IPR001048">
    <property type="entry name" value="Asp/Glu/Uridylate_kinase"/>
</dbReference>
<comment type="caution">
    <text evidence="2">The sequence shown here is derived from an EMBL/GenBank/DDBJ whole genome shotgun (WGS) entry which is preliminary data.</text>
</comment>
<dbReference type="EMBL" id="BAABJP010000010">
    <property type="protein sequence ID" value="GAA5155770.1"/>
    <property type="molecule type" value="Genomic_DNA"/>
</dbReference>
<evidence type="ECO:0000313" key="2">
    <source>
        <dbReference type="EMBL" id="GAA5155770.1"/>
    </source>
</evidence>
<accession>A0ABP9Q2F9</accession>
<reference evidence="3" key="1">
    <citation type="journal article" date="2019" name="Int. J. Syst. Evol. Microbiol.">
        <title>The Global Catalogue of Microorganisms (GCM) 10K type strain sequencing project: providing services to taxonomists for standard genome sequencing and annotation.</title>
        <authorList>
            <consortium name="The Broad Institute Genomics Platform"/>
            <consortium name="The Broad Institute Genome Sequencing Center for Infectious Disease"/>
            <person name="Wu L."/>
            <person name="Ma J."/>
        </authorList>
    </citation>
    <scope>NUCLEOTIDE SEQUENCE [LARGE SCALE GENOMIC DNA]</scope>
    <source>
        <strain evidence="3">JCM 18303</strain>
    </source>
</reference>
<feature type="domain" description="Aspartate/glutamate/uridylate kinase" evidence="1">
    <location>
        <begin position="35"/>
        <end position="208"/>
    </location>
</feature>
<protein>
    <recommendedName>
        <fullName evidence="1">Aspartate/glutamate/uridylate kinase domain-containing protein</fullName>
    </recommendedName>
</protein>